<keyword evidence="2" id="KW-1185">Reference proteome</keyword>
<name>A0AAD3XIG6_NEPGR</name>
<dbReference type="EMBL" id="BSYO01000006">
    <property type="protein sequence ID" value="GMH05773.1"/>
    <property type="molecule type" value="Genomic_DNA"/>
</dbReference>
<protein>
    <submittedName>
        <fullName evidence="1">Uncharacterized protein</fullName>
    </submittedName>
</protein>
<reference evidence="1" key="1">
    <citation type="submission" date="2023-05" db="EMBL/GenBank/DDBJ databases">
        <title>Nepenthes gracilis genome sequencing.</title>
        <authorList>
            <person name="Fukushima K."/>
        </authorList>
    </citation>
    <scope>NUCLEOTIDE SEQUENCE</scope>
    <source>
        <strain evidence="1">SING2019-196</strain>
    </source>
</reference>
<proteinExistence type="predicted"/>
<dbReference type="AlphaFoldDB" id="A0AAD3XIG6"/>
<organism evidence="1 2">
    <name type="scientific">Nepenthes gracilis</name>
    <name type="common">Slender pitcher plant</name>
    <dbReference type="NCBI Taxonomy" id="150966"/>
    <lineage>
        <taxon>Eukaryota</taxon>
        <taxon>Viridiplantae</taxon>
        <taxon>Streptophyta</taxon>
        <taxon>Embryophyta</taxon>
        <taxon>Tracheophyta</taxon>
        <taxon>Spermatophyta</taxon>
        <taxon>Magnoliopsida</taxon>
        <taxon>eudicotyledons</taxon>
        <taxon>Gunneridae</taxon>
        <taxon>Pentapetalae</taxon>
        <taxon>Caryophyllales</taxon>
        <taxon>Nepenthaceae</taxon>
        <taxon>Nepenthes</taxon>
    </lineage>
</organism>
<evidence type="ECO:0000313" key="1">
    <source>
        <dbReference type="EMBL" id="GMH05773.1"/>
    </source>
</evidence>
<gene>
    <name evidence="1" type="ORF">Nepgr_007613</name>
</gene>
<dbReference type="Proteomes" id="UP001279734">
    <property type="component" value="Unassembled WGS sequence"/>
</dbReference>
<accession>A0AAD3XIG6</accession>
<evidence type="ECO:0000313" key="2">
    <source>
        <dbReference type="Proteomes" id="UP001279734"/>
    </source>
</evidence>
<comment type="caution">
    <text evidence="1">The sequence shown here is derived from an EMBL/GenBank/DDBJ whole genome shotgun (WGS) entry which is preliminary data.</text>
</comment>
<sequence length="83" mass="9061">MLCLGRRRELKKMKYETEGEARVTAEQACFLSCTDDGIPIIGEIPGLRDALLEPVTAVGISTPPPPCRLVKVYFGWPGASSRP</sequence>